<name>A0AAD7B5H5_9AGAR</name>
<accession>A0AAD7B5H5</accession>
<proteinExistence type="inferred from homology"/>
<evidence type="ECO:0000259" key="2">
    <source>
        <dbReference type="Pfam" id="PF00656"/>
    </source>
</evidence>
<evidence type="ECO:0000313" key="4">
    <source>
        <dbReference type="Proteomes" id="UP001221142"/>
    </source>
</evidence>
<feature type="domain" description="Peptidase C14 caspase" evidence="2">
    <location>
        <begin position="151"/>
        <end position="331"/>
    </location>
</feature>
<reference evidence="3" key="1">
    <citation type="submission" date="2023-03" db="EMBL/GenBank/DDBJ databases">
        <title>Massive genome expansion in bonnet fungi (Mycena s.s.) driven by repeated elements and novel gene families across ecological guilds.</title>
        <authorList>
            <consortium name="Lawrence Berkeley National Laboratory"/>
            <person name="Harder C.B."/>
            <person name="Miyauchi S."/>
            <person name="Viragh M."/>
            <person name="Kuo A."/>
            <person name="Thoen E."/>
            <person name="Andreopoulos B."/>
            <person name="Lu D."/>
            <person name="Skrede I."/>
            <person name="Drula E."/>
            <person name="Henrissat B."/>
            <person name="Morin E."/>
            <person name="Kohler A."/>
            <person name="Barry K."/>
            <person name="LaButti K."/>
            <person name="Morin E."/>
            <person name="Salamov A."/>
            <person name="Lipzen A."/>
            <person name="Mereny Z."/>
            <person name="Hegedus B."/>
            <person name="Baldrian P."/>
            <person name="Stursova M."/>
            <person name="Weitz H."/>
            <person name="Taylor A."/>
            <person name="Grigoriev I.V."/>
            <person name="Nagy L.G."/>
            <person name="Martin F."/>
            <person name="Kauserud H."/>
        </authorList>
    </citation>
    <scope>NUCLEOTIDE SEQUENCE</scope>
    <source>
        <strain evidence="3">9284</strain>
    </source>
</reference>
<dbReference type="PANTHER" id="PTHR48104:SF30">
    <property type="entry name" value="METACASPASE-1"/>
    <property type="match status" value="1"/>
</dbReference>
<dbReference type="AlphaFoldDB" id="A0AAD7B5H5"/>
<dbReference type="GO" id="GO:0006508">
    <property type="term" value="P:proteolysis"/>
    <property type="evidence" value="ECO:0007669"/>
    <property type="project" value="InterPro"/>
</dbReference>
<dbReference type="InterPro" id="IPR011600">
    <property type="entry name" value="Pept_C14_caspase"/>
</dbReference>
<dbReference type="InterPro" id="IPR050452">
    <property type="entry name" value="Metacaspase"/>
</dbReference>
<organism evidence="3 4">
    <name type="scientific">Roridomyces roridus</name>
    <dbReference type="NCBI Taxonomy" id="1738132"/>
    <lineage>
        <taxon>Eukaryota</taxon>
        <taxon>Fungi</taxon>
        <taxon>Dikarya</taxon>
        <taxon>Basidiomycota</taxon>
        <taxon>Agaricomycotina</taxon>
        <taxon>Agaricomycetes</taxon>
        <taxon>Agaricomycetidae</taxon>
        <taxon>Agaricales</taxon>
        <taxon>Marasmiineae</taxon>
        <taxon>Mycenaceae</taxon>
        <taxon>Roridomyces</taxon>
    </lineage>
</organism>
<comment type="caution">
    <text evidence="3">The sequence shown here is derived from an EMBL/GenBank/DDBJ whole genome shotgun (WGS) entry which is preliminary data.</text>
</comment>
<dbReference type="PANTHER" id="PTHR48104">
    <property type="entry name" value="METACASPASE-4"/>
    <property type="match status" value="1"/>
</dbReference>
<keyword evidence="4" id="KW-1185">Reference proteome</keyword>
<protein>
    <recommendedName>
        <fullName evidence="2">Peptidase C14 caspase domain-containing protein</fullName>
    </recommendedName>
</protein>
<dbReference type="Gene3D" id="3.40.50.1460">
    <property type="match status" value="1"/>
</dbReference>
<dbReference type="Pfam" id="PF00656">
    <property type="entry name" value="Peptidase_C14"/>
    <property type="match status" value="1"/>
</dbReference>
<dbReference type="GO" id="GO:0005737">
    <property type="term" value="C:cytoplasm"/>
    <property type="evidence" value="ECO:0007669"/>
    <property type="project" value="TreeGrafter"/>
</dbReference>
<evidence type="ECO:0000313" key="3">
    <source>
        <dbReference type="EMBL" id="KAJ7610528.1"/>
    </source>
</evidence>
<evidence type="ECO:0000256" key="1">
    <source>
        <dbReference type="ARBA" id="ARBA00009005"/>
    </source>
</evidence>
<dbReference type="EMBL" id="JARKIF010000035">
    <property type="protein sequence ID" value="KAJ7610528.1"/>
    <property type="molecule type" value="Genomic_DNA"/>
</dbReference>
<comment type="similarity">
    <text evidence="1">Belongs to the peptidase C14B family.</text>
</comment>
<dbReference type="GO" id="GO:0004197">
    <property type="term" value="F:cysteine-type endopeptidase activity"/>
    <property type="evidence" value="ECO:0007669"/>
    <property type="project" value="InterPro"/>
</dbReference>
<gene>
    <name evidence="3" type="ORF">FB45DRAFT_875873</name>
</gene>
<dbReference type="Proteomes" id="UP001221142">
    <property type="component" value="Unassembled WGS sequence"/>
</dbReference>
<sequence length="727" mass="80308">MADPQPKKVFALIIGINEYIAQPYLPTLRGCVNDAKLFKEFLGSYCDQRGLELHAKVLLDKEATRKAILGAFDAHLINNVNHCVLRNLDTRLDRYASILGNVRHFSSCRCAANIAMLGMRAPLNANLSLRRKYYELDTKEGARVVNIPDNGDTPMIFFFAGHGSRVEATTTSPVSADGKIETICPHDEHDTDVDGQYVHGIPDYVLLALLCTLADRKGDNITVIFDSCHSSGMARGLVDEAAGTAHSAIFPSLPIPPSLDRHLLLHTQHSAPQICVILAACQQDEFARECTLPGDSIVHGRFTRALIDQLRLLLPTRPTTYKDLHTSLNQTTLDKQSPSCIGDNGGRLVFTCALPPRGAGVLPLRRVSSGAPAVHDDTPAYSLVVDMGSVEGVVEGTEFAVYDEHNGTAVPGMLFQAGSVKIHECLLLQVGDWVIPENARVMLYRWNNTKGALKVHLAEGFPYVDVVFPTIQTGLTATHRYVKSAPEEAHVVLRTSDAGRVLVVERCLAAMRVDGVVDMQIPLQDNHSNIPTILDEIAHFNDFLLRTNESADRPFGERCELRMYRLTGERGERIRDPAYDNLVKMDAENVLVAEIGSEKGVLYGFEIVNHSADDIWAYLYIFDTDEYKITSVYTHTHGTPPVHKYGGIASVGFGANRGWEFTLPAGQSVSSAFLKLFVATHPLHLEWIRRKDRLHAGVGRLEAREEEHPESWDTAMVRLTMRAAPVA</sequence>